<evidence type="ECO:0000256" key="3">
    <source>
        <dbReference type="ARBA" id="ARBA00022692"/>
    </source>
</evidence>
<proteinExistence type="inferred from homology"/>
<reference evidence="8 9" key="1">
    <citation type="submission" date="2023-07" db="EMBL/GenBank/DDBJ databases">
        <title>Genomic Encyclopedia of Type Strains, Phase IV (KMG-IV): sequencing the most valuable type-strain genomes for metagenomic binning, comparative biology and taxonomic classification.</title>
        <authorList>
            <person name="Goeker M."/>
        </authorList>
    </citation>
    <scope>NUCLEOTIDE SEQUENCE [LARGE SCALE GENOMIC DNA]</scope>
    <source>
        <strain evidence="8 9">DSM 5896</strain>
    </source>
</reference>
<feature type="transmembrane region" description="Helical" evidence="6">
    <location>
        <begin position="44"/>
        <end position="65"/>
    </location>
</feature>
<evidence type="ECO:0000256" key="2">
    <source>
        <dbReference type="ARBA" id="ARBA00009399"/>
    </source>
</evidence>
<feature type="domain" description="GtrA/DPMS transmembrane" evidence="7">
    <location>
        <begin position="19"/>
        <end position="135"/>
    </location>
</feature>
<keyword evidence="5 6" id="KW-0472">Membrane</keyword>
<feature type="transmembrane region" description="Helical" evidence="6">
    <location>
        <begin position="85"/>
        <end position="104"/>
    </location>
</feature>
<dbReference type="Proteomes" id="UP001237448">
    <property type="component" value="Unassembled WGS sequence"/>
</dbReference>
<evidence type="ECO:0000259" key="7">
    <source>
        <dbReference type="Pfam" id="PF04138"/>
    </source>
</evidence>
<dbReference type="PANTHER" id="PTHR38459">
    <property type="entry name" value="PROPHAGE BACTOPRENOL-LINKED GLUCOSE TRANSLOCASE HOMOLOG"/>
    <property type="match status" value="1"/>
</dbReference>
<name>A0ABU0FD64_9HYPH</name>
<gene>
    <name evidence="8" type="ORF">J3R73_002335</name>
</gene>
<evidence type="ECO:0000256" key="1">
    <source>
        <dbReference type="ARBA" id="ARBA00004141"/>
    </source>
</evidence>
<evidence type="ECO:0000256" key="4">
    <source>
        <dbReference type="ARBA" id="ARBA00022989"/>
    </source>
</evidence>
<feature type="transmembrane region" description="Helical" evidence="6">
    <location>
        <begin position="20"/>
        <end position="38"/>
    </location>
</feature>
<evidence type="ECO:0000313" key="9">
    <source>
        <dbReference type="Proteomes" id="UP001237448"/>
    </source>
</evidence>
<protein>
    <submittedName>
        <fullName evidence="8">Flippase GtrA</fullName>
    </submittedName>
</protein>
<dbReference type="EMBL" id="JAUSVK010000001">
    <property type="protein sequence ID" value="MDQ0392543.1"/>
    <property type="molecule type" value="Genomic_DNA"/>
</dbReference>
<keyword evidence="3 6" id="KW-0812">Transmembrane</keyword>
<sequence length="139" mass="15056">MTLRSGSFAKTASLRQLMRFGVVGIVATAIYFLIAIWLPPASSFVIRPSAASLVASVVSVLVSYLGHHSFTFTKTGEHSFYLPRFLVISVILSLAAALGTHVLTDLLHIGYRYAAAGIAVTYPVASFILSRVVVFKDRH</sequence>
<evidence type="ECO:0000256" key="6">
    <source>
        <dbReference type="SAM" id="Phobius"/>
    </source>
</evidence>
<dbReference type="Pfam" id="PF04138">
    <property type="entry name" value="GtrA_DPMS_TM"/>
    <property type="match status" value="1"/>
</dbReference>
<comment type="caution">
    <text evidence="8">The sequence shown here is derived from an EMBL/GenBank/DDBJ whole genome shotgun (WGS) entry which is preliminary data.</text>
</comment>
<evidence type="ECO:0000256" key="5">
    <source>
        <dbReference type="ARBA" id="ARBA00023136"/>
    </source>
</evidence>
<keyword evidence="4 6" id="KW-1133">Transmembrane helix</keyword>
<dbReference type="PANTHER" id="PTHR38459:SF1">
    <property type="entry name" value="PROPHAGE BACTOPRENOL-LINKED GLUCOSE TRANSLOCASE HOMOLOG"/>
    <property type="match status" value="1"/>
</dbReference>
<comment type="subcellular location">
    <subcellularLocation>
        <location evidence="1">Membrane</location>
        <topology evidence="1">Multi-pass membrane protein</topology>
    </subcellularLocation>
</comment>
<dbReference type="InterPro" id="IPR007267">
    <property type="entry name" value="GtrA_DPMS_TM"/>
</dbReference>
<feature type="transmembrane region" description="Helical" evidence="6">
    <location>
        <begin position="110"/>
        <end position="134"/>
    </location>
</feature>
<comment type="similarity">
    <text evidence="2">Belongs to the GtrA family.</text>
</comment>
<dbReference type="InterPro" id="IPR051401">
    <property type="entry name" value="GtrA_CellWall_Glycosyl"/>
</dbReference>
<dbReference type="RefSeq" id="WP_307426594.1">
    <property type="nucleotide sequence ID" value="NZ_JAUSVK010000001.1"/>
</dbReference>
<organism evidence="8 9">
    <name type="scientific">Labrys monachus</name>
    <dbReference type="NCBI Taxonomy" id="217067"/>
    <lineage>
        <taxon>Bacteria</taxon>
        <taxon>Pseudomonadati</taxon>
        <taxon>Pseudomonadota</taxon>
        <taxon>Alphaproteobacteria</taxon>
        <taxon>Hyphomicrobiales</taxon>
        <taxon>Xanthobacteraceae</taxon>
        <taxon>Labrys</taxon>
    </lineage>
</organism>
<evidence type="ECO:0000313" key="8">
    <source>
        <dbReference type="EMBL" id="MDQ0392543.1"/>
    </source>
</evidence>
<accession>A0ABU0FD64</accession>
<keyword evidence="9" id="KW-1185">Reference proteome</keyword>